<reference evidence="2 3" key="1">
    <citation type="submission" date="2023-11" db="EMBL/GenBank/DDBJ databases">
        <title>Dfirmibasis_genome.</title>
        <authorList>
            <person name="Edelbroek B."/>
            <person name="Kjellin J."/>
            <person name="Jerlstrom-Hultqvist J."/>
            <person name="Soderbom F."/>
        </authorList>
    </citation>
    <scope>NUCLEOTIDE SEQUENCE [LARGE SCALE GENOMIC DNA]</scope>
    <source>
        <strain evidence="2 3">TNS-C-14</strain>
    </source>
</reference>
<evidence type="ECO:0000256" key="1">
    <source>
        <dbReference type="SAM" id="MobiDB-lite"/>
    </source>
</evidence>
<dbReference type="EMBL" id="JAVFKY010000001">
    <property type="protein sequence ID" value="KAK5584277.1"/>
    <property type="molecule type" value="Genomic_DNA"/>
</dbReference>
<evidence type="ECO:0000313" key="3">
    <source>
        <dbReference type="Proteomes" id="UP001344447"/>
    </source>
</evidence>
<gene>
    <name evidence="2" type="ORF">RB653_005885</name>
</gene>
<dbReference type="AlphaFoldDB" id="A0AAN7U8F4"/>
<sequence length="134" mass="15159">MLGDKLTATLTIGIGETNIINLESNGNDITDEYMKNEFQEDTSKGGINNLLKNIISMQQVTNITLTEFVNKEKSEKLASLANDPTTQTKSKKQQSKEKQQLKQQQNQNKKRVENSNENGTNDDDEKIVKQQKLE</sequence>
<accession>A0AAN7U8F4</accession>
<evidence type="ECO:0000313" key="2">
    <source>
        <dbReference type="EMBL" id="KAK5584277.1"/>
    </source>
</evidence>
<organism evidence="2 3">
    <name type="scientific">Dictyostelium firmibasis</name>
    <dbReference type="NCBI Taxonomy" id="79012"/>
    <lineage>
        <taxon>Eukaryota</taxon>
        <taxon>Amoebozoa</taxon>
        <taxon>Evosea</taxon>
        <taxon>Eumycetozoa</taxon>
        <taxon>Dictyostelia</taxon>
        <taxon>Dictyosteliales</taxon>
        <taxon>Dictyosteliaceae</taxon>
        <taxon>Dictyostelium</taxon>
    </lineage>
</organism>
<proteinExistence type="predicted"/>
<protein>
    <submittedName>
        <fullName evidence="2">Uncharacterized protein</fullName>
    </submittedName>
</protein>
<feature type="region of interest" description="Disordered" evidence="1">
    <location>
        <begin position="76"/>
        <end position="134"/>
    </location>
</feature>
<name>A0AAN7U8F4_9MYCE</name>
<keyword evidence="3" id="KW-1185">Reference proteome</keyword>
<dbReference type="Proteomes" id="UP001344447">
    <property type="component" value="Unassembled WGS sequence"/>
</dbReference>
<comment type="caution">
    <text evidence="2">The sequence shown here is derived from an EMBL/GenBank/DDBJ whole genome shotgun (WGS) entry which is preliminary data.</text>
</comment>